<organism evidence="1 2">
    <name type="scientific">Fundicoccus ignavus</name>
    <dbReference type="NCBI Taxonomy" id="2664442"/>
    <lineage>
        <taxon>Bacteria</taxon>
        <taxon>Bacillati</taxon>
        <taxon>Bacillota</taxon>
        <taxon>Bacilli</taxon>
        <taxon>Lactobacillales</taxon>
        <taxon>Aerococcaceae</taxon>
        <taxon>Fundicoccus</taxon>
    </lineage>
</organism>
<comment type="caution">
    <text evidence="1">The sequence shown here is derived from an EMBL/GenBank/DDBJ whole genome shotgun (WGS) entry which is preliminary data.</text>
</comment>
<accession>A0A6I2GF51</accession>
<dbReference type="AlphaFoldDB" id="A0A6I2GF51"/>
<keyword evidence="2" id="KW-1185">Reference proteome</keyword>
<proteinExistence type="predicted"/>
<name>A0A6I2GF51_9LACT</name>
<dbReference type="EMBL" id="WJQS01000017">
    <property type="protein sequence ID" value="MRI86480.1"/>
    <property type="molecule type" value="Genomic_DNA"/>
</dbReference>
<protein>
    <submittedName>
        <fullName evidence="1">DUF4298 domain-containing protein</fullName>
    </submittedName>
</protein>
<dbReference type="Pfam" id="PF14131">
    <property type="entry name" value="DUF4298"/>
    <property type="match status" value="1"/>
</dbReference>
<dbReference type="Proteomes" id="UP000430975">
    <property type="component" value="Unassembled WGS sequence"/>
</dbReference>
<evidence type="ECO:0000313" key="2">
    <source>
        <dbReference type="Proteomes" id="UP000430975"/>
    </source>
</evidence>
<dbReference type="RefSeq" id="WP_153864129.1">
    <property type="nucleotide sequence ID" value="NZ_WJQS01000017.1"/>
</dbReference>
<gene>
    <name evidence="1" type="ORF">GIY09_11555</name>
</gene>
<reference evidence="1 2" key="1">
    <citation type="submission" date="2019-11" db="EMBL/GenBank/DDBJ databases">
        <title>Characterisation of Fundicoccus ignavus gen. nov. sp. nov., a novel genus of the family Aerococcaceae isolated from bulk tank milk.</title>
        <authorList>
            <person name="Siebert A."/>
            <person name="Huptas C."/>
            <person name="Wenning M."/>
            <person name="Scherer S."/>
            <person name="Doll E.V."/>
        </authorList>
    </citation>
    <scope>NUCLEOTIDE SEQUENCE [LARGE SCALE GENOMIC DNA]</scope>
    <source>
        <strain evidence="1 2">WS4759</strain>
    </source>
</reference>
<evidence type="ECO:0000313" key="1">
    <source>
        <dbReference type="EMBL" id="MRI86480.1"/>
    </source>
</evidence>
<dbReference type="InterPro" id="IPR025384">
    <property type="entry name" value="DUF4298"/>
</dbReference>
<sequence>MEHSQTIEQMESYLNSAQAALTNLAHSLDELQKIQPNIAALTAYHGSDEWFQARDLALNNALPKELRHGVLTEDLTYNLLSDHHELAIRMIEIAAESLKI</sequence>